<dbReference type="PANTHER" id="PTHR11388:SF160">
    <property type="entry name" value="SOLUTE CARRIER ORGANIC ANION TRANSPORTER FAMILY MEMBER"/>
    <property type="match status" value="1"/>
</dbReference>
<name>A0A093PR05_9PASS</name>
<proteinExistence type="predicted"/>
<dbReference type="AlphaFoldDB" id="A0A093PR05"/>
<feature type="transmembrane region" description="Helical" evidence="1">
    <location>
        <begin position="12"/>
        <end position="35"/>
    </location>
</feature>
<feature type="non-terminal residue" evidence="2">
    <location>
        <position position="90"/>
    </location>
</feature>
<dbReference type="GO" id="GO:0015347">
    <property type="term" value="F:sodium-independent organic anion transmembrane transporter activity"/>
    <property type="evidence" value="ECO:0007669"/>
    <property type="project" value="TreeGrafter"/>
</dbReference>
<dbReference type="GO" id="GO:0043252">
    <property type="term" value="P:sodium-independent organic anion transport"/>
    <property type="evidence" value="ECO:0007669"/>
    <property type="project" value="TreeGrafter"/>
</dbReference>
<dbReference type="GO" id="GO:0016323">
    <property type="term" value="C:basolateral plasma membrane"/>
    <property type="evidence" value="ECO:0007669"/>
    <property type="project" value="TreeGrafter"/>
</dbReference>
<dbReference type="OrthoDB" id="5062115at2759"/>
<dbReference type="InterPro" id="IPR004156">
    <property type="entry name" value="OATP"/>
</dbReference>
<reference evidence="2 3" key="1">
    <citation type="submission" date="2014-06" db="EMBL/GenBank/DDBJ databases">
        <title>Genome evolution of avian class.</title>
        <authorList>
            <person name="Zhang G."/>
            <person name="Li C."/>
        </authorList>
    </citation>
    <scope>NUCLEOTIDE SEQUENCE [LARGE SCALE GENOMIC DNA]</scope>
    <source>
        <strain evidence="2">BGI_N305</strain>
    </source>
</reference>
<dbReference type="PANTHER" id="PTHR11388">
    <property type="entry name" value="ORGANIC ANION TRANSPORTER"/>
    <property type="match status" value="1"/>
</dbReference>
<evidence type="ECO:0000313" key="2">
    <source>
        <dbReference type="EMBL" id="KFW78876.1"/>
    </source>
</evidence>
<dbReference type="Pfam" id="PF03137">
    <property type="entry name" value="OATP"/>
    <property type="match status" value="1"/>
</dbReference>
<keyword evidence="3" id="KW-1185">Reference proteome</keyword>
<dbReference type="Proteomes" id="UP000053258">
    <property type="component" value="Unassembled WGS sequence"/>
</dbReference>
<feature type="transmembrane region" description="Helical" evidence="1">
    <location>
        <begin position="61"/>
        <end position="87"/>
    </location>
</feature>
<dbReference type="STRING" id="328815.ENSMVIP00005026770"/>
<keyword evidence="1" id="KW-1133">Transmembrane helix</keyword>
<dbReference type="EMBL" id="KL670372">
    <property type="protein sequence ID" value="KFW78876.1"/>
    <property type="molecule type" value="Genomic_DNA"/>
</dbReference>
<evidence type="ECO:0000256" key="1">
    <source>
        <dbReference type="SAM" id="Phobius"/>
    </source>
</evidence>
<gene>
    <name evidence="2" type="ORF">N305_04000</name>
</gene>
<sequence>RCVPHKQRSFALGVQLVFLRLLGTIPGPILFGVSIDSSCTLWDIDECETKGACWVYDNERVVYLLMGMSAACKIITIVFVVLAVYFYKPP</sequence>
<protein>
    <submittedName>
        <fullName evidence="2">Solute carrier organic anion transporter family member 4C1</fullName>
    </submittedName>
</protein>
<keyword evidence="1" id="KW-0812">Transmembrane</keyword>
<keyword evidence="1" id="KW-0472">Membrane</keyword>
<organism evidence="2 3">
    <name type="scientific">Manacus vitellinus</name>
    <name type="common">golden-collared manakin</name>
    <dbReference type="NCBI Taxonomy" id="328815"/>
    <lineage>
        <taxon>Eukaryota</taxon>
        <taxon>Metazoa</taxon>
        <taxon>Chordata</taxon>
        <taxon>Craniata</taxon>
        <taxon>Vertebrata</taxon>
        <taxon>Euteleostomi</taxon>
        <taxon>Archelosauria</taxon>
        <taxon>Archosauria</taxon>
        <taxon>Dinosauria</taxon>
        <taxon>Saurischia</taxon>
        <taxon>Theropoda</taxon>
        <taxon>Coelurosauria</taxon>
        <taxon>Aves</taxon>
        <taxon>Neognathae</taxon>
        <taxon>Neoaves</taxon>
        <taxon>Telluraves</taxon>
        <taxon>Australaves</taxon>
        <taxon>Passeriformes</taxon>
        <taxon>Pipridae</taxon>
        <taxon>Manacus</taxon>
    </lineage>
</organism>
<accession>A0A093PR05</accession>
<evidence type="ECO:0000313" key="3">
    <source>
        <dbReference type="Proteomes" id="UP000053258"/>
    </source>
</evidence>
<feature type="non-terminal residue" evidence="2">
    <location>
        <position position="1"/>
    </location>
</feature>